<organism evidence="2 3">
    <name type="scientific">Dissulfuribacter thermophilus</name>
    <dbReference type="NCBI Taxonomy" id="1156395"/>
    <lineage>
        <taxon>Bacteria</taxon>
        <taxon>Pseudomonadati</taxon>
        <taxon>Thermodesulfobacteriota</taxon>
        <taxon>Dissulfuribacteria</taxon>
        <taxon>Dissulfuribacterales</taxon>
        <taxon>Dissulfuribacteraceae</taxon>
        <taxon>Dissulfuribacter</taxon>
    </lineage>
</organism>
<dbReference type="PANTHER" id="PTHR30399:SF1">
    <property type="entry name" value="UTP PYROPHOSPHATASE"/>
    <property type="match status" value="1"/>
</dbReference>
<name>A0A1B9F9I1_9BACT</name>
<dbReference type="STRING" id="1156395.DBT_0394"/>
<keyword evidence="2" id="KW-0378">Hydrolase</keyword>
<dbReference type="CDD" id="cd07344">
    <property type="entry name" value="M48_yhfN_like"/>
    <property type="match status" value="1"/>
</dbReference>
<comment type="caution">
    <text evidence="2">The sequence shown here is derived from an EMBL/GenBank/DDBJ whole genome shotgun (WGS) entry which is preliminary data.</text>
</comment>
<evidence type="ECO:0000313" key="3">
    <source>
        <dbReference type="Proteomes" id="UP000093080"/>
    </source>
</evidence>
<dbReference type="Proteomes" id="UP000093080">
    <property type="component" value="Unassembled WGS sequence"/>
</dbReference>
<feature type="domain" description="YgjP-like metallopeptidase" evidence="1">
    <location>
        <begin position="3"/>
        <end position="89"/>
    </location>
</feature>
<dbReference type="PANTHER" id="PTHR30399">
    <property type="entry name" value="UNCHARACTERIZED PROTEIN YGJP"/>
    <property type="match status" value="1"/>
</dbReference>
<dbReference type="InterPro" id="IPR002725">
    <property type="entry name" value="YgjP-like_metallopeptidase"/>
</dbReference>
<evidence type="ECO:0000259" key="1">
    <source>
        <dbReference type="Pfam" id="PF01863"/>
    </source>
</evidence>
<gene>
    <name evidence="2" type="ORF">DBT_0394</name>
</gene>
<proteinExistence type="predicted"/>
<protein>
    <submittedName>
        <fullName evidence="2">Putative metal-dependent hydrolase</fullName>
    </submittedName>
</protein>
<dbReference type="EMBL" id="MAGO01000001">
    <property type="protein sequence ID" value="OCC16576.1"/>
    <property type="molecule type" value="Genomic_DNA"/>
</dbReference>
<keyword evidence="3" id="KW-1185">Reference proteome</keyword>
<dbReference type="AlphaFoldDB" id="A0A1B9F9I1"/>
<dbReference type="Gene3D" id="3.30.2010.10">
    <property type="entry name" value="Metalloproteases ('zincins'), catalytic domain"/>
    <property type="match status" value="1"/>
</dbReference>
<dbReference type="InterPro" id="IPR053136">
    <property type="entry name" value="UTP_pyrophosphatase-like"/>
</dbReference>
<evidence type="ECO:0000313" key="2">
    <source>
        <dbReference type="EMBL" id="OCC16576.1"/>
    </source>
</evidence>
<accession>A0A1B9F9I1</accession>
<reference evidence="2 3" key="1">
    <citation type="submission" date="2016-06" db="EMBL/GenBank/DDBJ databases">
        <title>Respiratory ammonification of nitrate coupled to the oxidation of elemental sulfur in deep-sea autotrophic thermophilic bacteria.</title>
        <authorList>
            <person name="Slobodkina G.B."/>
            <person name="Mardanov A.V."/>
            <person name="Ravin N.V."/>
            <person name="Frolova A.A."/>
            <person name="Viryasiv M.B."/>
            <person name="Chernyh N.A."/>
            <person name="Bonch-Osmolovskaya E.A."/>
            <person name="Slobodkin A.I."/>
        </authorList>
    </citation>
    <scope>NUCLEOTIDE SEQUENCE [LARGE SCALE GENOMIC DNA]</scope>
    <source>
        <strain evidence="2 3">S69</strain>
    </source>
</reference>
<sequence length="96" mass="11601">MIVRWEAKIGEKVNAWGIKRMRTKWGSCTPRARRIWLTLELAKKKTVLIEYVLVHEMTHFLEPSHNEHFKSLMDKFLPKWRSYTEELNSSPLTMWQ</sequence>
<dbReference type="Pfam" id="PF01863">
    <property type="entry name" value="YgjP-like"/>
    <property type="match status" value="1"/>
</dbReference>
<dbReference type="GO" id="GO:0016787">
    <property type="term" value="F:hydrolase activity"/>
    <property type="evidence" value="ECO:0007669"/>
    <property type="project" value="UniProtKB-KW"/>
</dbReference>